<dbReference type="OrthoDB" id="466056at2"/>
<dbReference type="Pfam" id="PF09527">
    <property type="entry name" value="ATPase_gene1"/>
    <property type="match status" value="1"/>
</dbReference>
<dbReference type="KEGG" id="mbur:EQU24_20395"/>
<keyword evidence="4" id="KW-1185">Reference proteome</keyword>
<evidence type="ECO:0000256" key="1">
    <source>
        <dbReference type="SAM" id="MobiDB-lite"/>
    </source>
</evidence>
<feature type="region of interest" description="Disordered" evidence="1">
    <location>
        <begin position="1"/>
        <end position="28"/>
    </location>
</feature>
<feature type="transmembrane region" description="Helical" evidence="2">
    <location>
        <begin position="37"/>
        <end position="66"/>
    </location>
</feature>
<keyword evidence="2" id="KW-0812">Transmembrane</keyword>
<sequence>MAEPNDKKKRSTDSPLSRQVGAKAERKLEAQRQVNKTIWFGLGWFGLIGWSVAIPMLLGTIVGLWLDSRYPGSHSWTLMLLIGGLMLGCWNAWRWVSEEETRIHKKQDKNDD</sequence>
<accession>A0A4P9US44</accession>
<dbReference type="InterPro" id="IPR032820">
    <property type="entry name" value="ATPase_put"/>
</dbReference>
<dbReference type="InterPro" id="IPR011744">
    <property type="entry name" value="ATPase_gene1"/>
</dbReference>
<gene>
    <name evidence="3" type="ORF">EQU24_20395</name>
</gene>
<evidence type="ECO:0000256" key="2">
    <source>
        <dbReference type="SAM" id="Phobius"/>
    </source>
</evidence>
<dbReference type="Proteomes" id="UP000305881">
    <property type="component" value="Chromosome"/>
</dbReference>
<protein>
    <submittedName>
        <fullName evidence="3">F0F1 ATP synthase subunit</fullName>
    </submittedName>
</protein>
<keyword evidence="2" id="KW-1133">Transmembrane helix</keyword>
<feature type="transmembrane region" description="Helical" evidence="2">
    <location>
        <begin position="78"/>
        <end position="96"/>
    </location>
</feature>
<proteinExistence type="predicted"/>
<name>A0A4P9US44_METBY</name>
<dbReference type="STRING" id="675511.GCA_000341735_03349"/>
<dbReference type="EMBL" id="CP035467">
    <property type="protein sequence ID" value="QCW84328.1"/>
    <property type="molecule type" value="Genomic_DNA"/>
</dbReference>
<evidence type="ECO:0000313" key="3">
    <source>
        <dbReference type="EMBL" id="QCW84328.1"/>
    </source>
</evidence>
<dbReference type="RefSeq" id="WP_017841785.1">
    <property type="nucleotide sequence ID" value="NZ_CP035467.1"/>
</dbReference>
<organism evidence="3 4">
    <name type="scientific">Methylotuvimicrobium buryatense</name>
    <name type="common">Methylomicrobium buryatense</name>
    <dbReference type="NCBI Taxonomy" id="95641"/>
    <lineage>
        <taxon>Bacteria</taxon>
        <taxon>Pseudomonadati</taxon>
        <taxon>Pseudomonadota</taxon>
        <taxon>Gammaproteobacteria</taxon>
        <taxon>Methylococcales</taxon>
        <taxon>Methylococcaceae</taxon>
        <taxon>Methylotuvimicrobium</taxon>
    </lineage>
</organism>
<dbReference type="AlphaFoldDB" id="A0A4P9US44"/>
<keyword evidence="2" id="KW-0472">Membrane</keyword>
<reference evidence="4" key="1">
    <citation type="journal article" date="2019" name="J. Bacteriol.">
        <title>A Mutagenic Screen Identifies a TonB-Dependent Receptor Required for the Lanthanide Metal Switch in the Type I Methanotroph 'Methylotuvimicrobium buryatense' 5GB1C.</title>
        <authorList>
            <person name="Groom J.D."/>
            <person name="Ford S.M."/>
            <person name="Pesesky M.W."/>
            <person name="Lidstrom M.E."/>
        </authorList>
    </citation>
    <scope>NUCLEOTIDE SEQUENCE [LARGE SCALE GENOMIC DNA]</scope>
    <source>
        <strain evidence="4">5GB1C</strain>
    </source>
</reference>
<dbReference type="NCBIfam" id="TIGR02230">
    <property type="entry name" value="ATPase_gene1"/>
    <property type="match status" value="1"/>
</dbReference>
<evidence type="ECO:0000313" key="4">
    <source>
        <dbReference type="Proteomes" id="UP000305881"/>
    </source>
</evidence>